<comment type="caution">
    <text evidence="3">The sequence shown here is derived from an EMBL/GenBank/DDBJ whole genome shotgun (WGS) entry which is preliminary data.</text>
</comment>
<keyword evidence="2" id="KW-0472">Membrane</keyword>
<dbReference type="EMBL" id="JAAAPX010000257">
    <property type="protein sequence ID" value="KAF4226273.1"/>
    <property type="molecule type" value="Genomic_DNA"/>
</dbReference>
<dbReference type="PANTHER" id="PTHR37544">
    <property type="entry name" value="SPRAY-RELATED"/>
    <property type="match status" value="1"/>
</dbReference>
<evidence type="ECO:0000313" key="4">
    <source>
        <dbReference type="Proteomes" id="UP000653565"/>
    </source>
</evidence>
<dbReference type="Pfam" id="PF11915">
    <property type="entry name" value="DUF3433"/>
    <property type="match status" value="2"/>
</dbReference>
<keyword evidence="2" id="KW-1133">Transmembrane helix</keyword>
<feature type="transmembrane region" description="Helical" evidence="2">
    <location>
        <begin position="617"/>
        <end position="641"/>
    </location>
</feature>
<evidence type="ECO:0000313" key="3">
    <source>
        <dbReference type="EMBL" id="KAF4226273.1"/>
    </source>
</evidence>
<dbReference type="PANTHER" id="PTHR37544:SF3">
    <property type="entry name" value="SPRAY"/>
    <property type="match status" value="1"/>
</dbReference>
<feature type="transmembrane region" description="Helical" evidence="2">
    <location>
        <begin position="727"/>
        <end position="750"/>
    </location>
</feature>
<name>A0A8H4GQF4_9EURO</name>
<gene>
    <name evidence="3" type="ORF">CNMCM6805_004770</name>
</gene>
<feature type="region of interest" description="Disordered" evidence="1">
    <location>
        <begin position="1"/>
        <end position="22"/>
    </location>
</feature>
<keyword evidence="2" id="KW-0812">Transmembrane</keyword>
<keyword evidence="4" id="KW-1185">Reference proteome</keyword>
<dbReference type="Proteomes" id="UP000653565">
    <property type="component" value="Unassembled WGS sequence"/>
</dbReference>
<dbReference type="InterPro" id="IPR021840">
    <property type="entry name" value="DUF3433"/>
</dbReference>
<sequence>MAAKDSNHRSAEGQKQDQNDCTAAQDRGWIPSSLQAPFLCSQAALFFLLSIALECLRQYSDRNQGLVVFKTTAELPKSVSVTYIYIPTAVAVLAVTLWNFSASDVLRLEPYFQLAKPEGVAATVLFTSYSFCYGLMASLMAARNRHWLVFFTSSLSILLRIFLPSLLSGLVVLTEVTTVESKSVRTWPDLLDVDTQKAWLFSETFRRHANASAKITVDDVFLLRSSDYATAAVSMPPDENDTSLLSLNQTVYWAELACREATLTDLEPPDHGVFWNIRGMEFPSLGDGNAASTCYVDVSLANITANRGPSSQVRYWEPVHSETRFDAPSAFVTRGCQSVALFGILLDLDMAVRGMSKFGTSNATAFACTATYVSAEAELFISVNGSIAEVKVHPSSKRSLTSTGFAHEEFQDLLFSEYHAKPLAKLGTLNAVAADSIDPPTASHSTAGIDVAQYQNSITQLWKQKFITTMSKFFNPTATPTKVDARQATRVVALAVISRTALMAETILLAAVMLLLLLAVLYPRRLNFLRGDPGSIAAQCGIIADLFPSDTVLARSDAQFHSATTRQLRLWSKNFRCEWAGRPSERKINIVPLGRPLDSEVLALPATRRGQDPRPHFLVPHWFLVEYALLIGILVTFGLALSSLRVNDINDVSPRELTLTIFLMYGPTVVSSVISSLLASILRHLSVLEPWVRLQRGMASATDSLALNYGSQTPIAVLRKSGRGAPLLLTILSVTCVLDLLLNVVSGGIFEPRLKEYRTPASGLLSAQYNDTVFHAPAFEVEFDGYGLILSSLTTGAPLLPWTTPDYSFLPLTVNESDYNSFGGASYSAITLGVGASLECRHIPINNSWTDRETGKVFWNHTTSSGVNCTAEVNNRDADGGLIRGSIAYLLHTGDSAASPCQTSILILARWATRNPAPMNSQNSLALFCTPSIQINEFEVLFDDQGTIASYKHAAATTDPRGQMLRNASESLGHFNRALTSIGQKFPAHRDSSFDLYDWPGLLTAFAYEPSGPTLDSFQPEFLIRAAQSTYRAIFSSYLTLARNIYFDRYRSPDSPAVDGTIITKLWGMMPSTPSMVIVIVLLSIDISVLVLIFALRRNNFDGPRIPKSIGSLIPWVARSRIAPDFRGTMSRMTDCEQHDHLMQRSHKYTFGLSLCPDGVERWLLDYDSRYLKEEDHELDDIRGIVD</sequence>
<proteinExistence type="predicted"/>
<feature type="transmembrane region" description="Helical" evidence="2">
    <location>
        <begin position="148"/>
        <end position="173"/>
    </location>
</feature>
<reference evidence="3" key="2">
    <citation type="submission" date="2020-04" db="EMBL/GenBank/DDBJ databases">
        <authorList>
            <person name="Santos R.A.C."/>
            <person name="Steenwyk J.L."/>
            <person name="Rivero-Menendez O."/>
            <person name="Mead M.E."/>
            <person name="Silva L.P."/>
            <person name="Bastos R.W."/>
            <person name="Alastruey-Izquierdo A."/>
            <person name="Goldman G.H."/>
            <person name="Rokas A."/>
        </authorList>
    </citation>
    <scope>NUCLEOTIDE SEQUENCE</scope>
    <source>
        <strain evidence="3">CNM-CM6805</strain>
    </source>
</reference>
<evidence type="ECO:0000256" key="2">
    <source>
        <dbReference type="SAM" id="Phobius"/>
    </source>
</evidence>
<evidence type="ECO:0000256" key="1">
    <source>
        <dbReference type="SAM" id="MobiDB-lite"/>
    </source>
</evidence>
<dbReference type="AlphaFoldDB" id="A0A8H4GQF4"/>
<accession>A0A8H4GQF4</accession>
<reference evidence="3" key="1">
    <citation type="journal article" date="2020" name="bioRxiv">
        <title>Genomic and phenotypic heterogeneity of clinical isolates of the human pathogens Aspergillus fumigatus, Aspergillus lentulus and Aspergillus fumigatiaffinis.</title>
        <authorList>
            <person name="dos Santos R.A.C."/>
            <person name="Steenwyk J.L."/>
            <person name="Rivero-Menendez O."/>
            <person name="Mead M.E."/>
            <person name="Silva L.P."/>
            <person name="Bastos R.W."/>
            <person name="Alastruey-Izquierdo A."/>
            <person name="Goldman G.H."/>
            <person name="Rokas A."/>
        </authorList>
    </citation>
    <scope>NUCLEOTIDE SEQUENCE</scope>
    <source>
        <strain evidence="3">CNM-CM6805</strain>
    </source>
</reference>
<organism evidence="3 4">
    <name type="scientific">Aspergillus fumigatiaffinis</name>
    <dbReference type="NCBI Taxonomy" id="340414"/>
    <lineage>
        <taxon>Eukaryota</taxon>
        <taxon>Fungi</taxon>
        <taxon>Dikarya</taxon>
        <taxon>Ascomycota</taxon>
        <taxon>Pezizomycotina</taxon>
        <taxon>Eurotiomycetes</taxon>
        <taxon>Eurotiomycetidae</taxon>
        <taxon>Eurotiales</taxon>
        <taxon>Aspergillaceae</taxon>
        <taxon>Aspergillus</taxon>
        <taxon>Aspergillus subgen. Fumigati</taxon>
    </lineage>
</organism>
<feature type="transmembrane region" description="Helical" evidence="2">
    <location>
        <begin position="80"/>
        <end position="100"/>
    </location>
</feature>
<feature type="transmembrane region" description="Helical" evidence="2">
    <location>
        <begin position="661"/>
        <end position="682"/>
    </location>
</feature>
<dbReference type="OrthoDB" id="3248909at2759"/>
<protein>
    <submittedName>
        <fullName evidence="3">Uncharacterized protein</fullName>
    </submittedName>
</protein>
<feature type="transmembrane region" description="Helical" evidence="2">
    <location>
        <begin position="1076"/>
        <end position="1096"/>
    </location>
</feature>
<feature type="compositionally biased region" description="Basic and acidic residues" evidence="1">
    <location>
        <begin position="1"/>
        <end position="18"/>
    </location>
</feature>
<feature type="transmembrane region" description="Helical" evidence="2">
    <location>
        <begin position="501"/>
        <end position="522"/>
    </location>
</feature>
<feature type="transmembrane region" description="Helical" evidence="2">
    <location>
        <begin position="120"/>
        <end position="141"/>
    </location>
</feature>